<proteinExistence type="predicted"/>
<feature type="transmembrane region" description="Helical" evidence="1">
    <location>
        <begin position="187"/>
        <end position="210"/>
    </location>
</feature>
<evidence type="ECO:0000313" key="2">
    <source>
        <dbReference type="EMBL" id="EES53933.1"/>
    </source>
</evidence>
<dbReference type="EMBL" id="GG693852">
    <property type="protein sequence ID" value="EES53933.1"/>
    <property type="molecule type" value="Genomic_DNA"/>
</dbReference>
<reference evidence="2 3" key="1">
    <citation type="journal article" date="2009" name="Appl. Environ. Microbiol.">
        <title>Community genomic and proteomic analyses of chemoautotrophic iron-oxidizing "Leptospirillum rubarum" (Group II) and "Leptospirillum ferrodiazotrophum" (Group III) bacteria in acid mine drainage biofilms.</title>
        <authorList>
            <person name="Goltsman D.S."/>
            <person name="Denef V.J."/>
            <person name="Singer S.W."/>
            <person name="VerBerkmoes N.C."/>
            <person name="Lefsrud M."/>
            <person name="Mueller R.S."/>
            <person name="Dick G.J."/>
            <person name="Sun C.L."/>
            <person name="Wheeler K.E."/>
            <person name="Zemla A."/>
            <person name="Baker B.J."/>
            <person name="Hauser L."/>
            <person name="Land M."/>
            <person name="Shah M.B."/>
            <person name="Thelen M.P."/>
            <person name="Hettich R.L."/>
            <person name="Banfield J.F."/>
        </authorList>
    </citation>
    <scope>NUCLEOTIDE SEQUENCE [LARGE SCALE GENOMIC DNA]</scope>
</reference>
<keyword evidence="1" id="KW-0812">Transmembrane</keyword>
<feature type="transmembrane region" description="Helical" evidence="1">
    <location>
        <begin position="271"/>
        <end position="291"/>
    </location>
</feature>
<feature type="transmembrane region" description="Helical" evidence="1">
    <location>
        <begin position="103"/>
        <end position="124"/>
    </location>
</feature>
<feature type="transmembrane region" description="Helical" evidence="1">
    <location>
        <begin position="421"/>
        <end position="439"/>
    </location>
</feature>
<feature type="transmembrane region" description="Helical" evidence="1">
    <location>
        <begin position="231"/>
        <end position="251"/>
    </location>
</feature>
<dbReference type="InterPro" id="IPR031617">
    <property type="entry name" value="PelG"/>
</dbReference>
<feature type="transmembrane region" description="Helical" evidence="1">
    <location>
        <begin position="394"/>
        <end position="415"/>
    </location>
</feature>
<keyword evidence="1" id="KW-1133">Transmembrane helix</keyword>
<evidence type="ECO:0000256" key="1">
    <source>
        <dbReference type="SAM" id="Phobius"/>
    </source>
</evidence>
<feature type="transmembrane region" description="Helical" evidence="1">
    <location>
        <begin position="329"/>
        <end position="352"/>
    </location>
</feature>
<feature type="transmembrane region" description="Helical" evidence="1">
    <location>
        <begin position="160"/>
        <end position="181"/>
    </location>
</feature>
<dbReference type="AlphaFoldDB" id="C6HU05"/>
<dbReference type="Pfam" id="PF16933">
    <property type="entry name" value="PelG"/>
    <property type="match status" value="1"/>
</dbReference>
<dbReference type="CDD" id="cd10922">
    <property type="entry name" value="CE4_PelA_like_C"/>
    <property type="match status" value="1"/>
</dbReference>
<evidence type="ECO:0000313" key="3">
    <source>
        <dbReference type="Proteomes" id="UP000009374"/>
    </source>
</evidence>
<sequence length="1192" mass="133936">MAGIGFVLRKLVAREDLSSLAGGFILSAIVAAGPWLLTTVGLLIVSYSSLGSFTRVRDYLLFRSLVTFAFFASLLMVSFLQLAATRFVADRFFERRFSDNRSIYVTSLALALLFGVPMAGLLVLPLHLGLAVGLGYYGLLIVLILLWVTTSLVSTLHDYGSVGGAFLLGVVTSVAGTLYGARHGGTAGALFGYLFGEGVIVALLGARIFVEFPGEIRWNPSFVASLRRRGRLMVLGLVMTLGIWIDKILFWYGPGSERIVGYIHVNRLYDIAMFFSLLTVIPTLALFVFYFETGFYEHYRAVFNLLEGRRPLEEVLEAKDRMVDFIKRGLGYILKIQGAVTFLVVLNGHGILSLFHADLLALPIFRMGALGGLCQVILTIEFTLLLYFNQQKMVSALAWVLLLSNGGLTLLLWNVSPRLEGMGYLAACLISALYGYYLVDRGVYDFEFTIFMKSPDERLPAERPEEEELVIPPSPPSGKRGRTVMAGLLLLGILTGGSPSLSHAAGSGEERGGVPFRWEPIHRTCYVLYYGPRKETDDANNFRAYWEFPLNYLGFDAVYRKMTRGFPDPSSLTGYRAVFLQIDRNPLPDSLAFWRFVSGLLDKKIPFAILEDFPERSKGDPNYVAAGLLRDRVLLRMGLKREGVWDTNPFDLDYGHRDPGMEGFEYPLPLTPAAFRPLVSLSPENRIFLGVKSNEARNEGLESPYEMLAPWGGMVFDPFMIRWPSLDAEHTLWFVNPFRFLERVLHCRELPRMDLTTLNGNRIFYSQVDGDAFETLSHYRRRRMAAEVLYREIFRPTPLPFTVSVITSQIDPAVQGSRARVYWARKIFALPNVEAGSHTFSHPFYWVPTKKQKDEGPIHIEIPHYRLDLKTEIRGSIDYINEHLLPPGKTVRLLQWSGDTRPGPAALKELVGTGVDNLNGSDTRFDDNAPSYTFVFPYFRRVGPYLQYFNSDVNDYILTNDWKGPYYGYLNVTKTFLRTDRPRRVDPIDVYFHFYAGQRESALNALRQVLGWVQRQPIAPLFSSQFVAVEKGYIGARFELLKFGRRTLYRVLGYGADTTVRFDHASSLYPDLSCSRGVIGYRHRGGSLYLYLVPGGKRARLCLGEAPPKGVLLSRATGYVLPVGTLSPRSLAFVYNGWVPADRVVWRGLLPSTDYTVVGEGSQHRRILRADGSGRLVLTGLGSGSLYRVTAK</sequence>
<feature type="transmembrane region" description="Helical" evidence="1">
    <location>
        <begin position="20"/>
        <end position="48"/>
    </location>
</feature>
<dbReference type="PANTHER" id="PTHR35882:SF1">
    <property type="match status" value="1"/>
</dbReference>
<keyword evidence="3" id="KW-1185">Reference proteome</keyword>
<name>C6HU05_9BACT</name>
<organism evidence="2 3">
    <name type="scientific">Leptospirillum ferrodiazotrophum</name>
    <dbReference type="NCBI Taxonomy" id="412449"/>
    <lineage>
        <taxon>Bacteria</taxon>
        <taxon>Pseudomonadati</taxon>
        <taxon>Nitrospirota</taxon>
        <taxon>Nitrospiria</taxon>
        <taxon>Nitrospirales</taxon>
        <taxon>Nitrospiraceae</taxon>
        <taxon>Leptospirillum</taxon>
    </lineage>
</organism>
<feature type="transmembrane region" description="Helical" evidence="1">
    <location>
        <begin position="364"/>
        <end position="387"/>
    </location>
</feature>
<dbReference type="PANTHER" id="PTHR35882">
    <property type="entry name" value="PELA"/>
    <property type="match status" value="1"/>
</dbReference>
<accession>C6HU05</accession>
<keyword evidence="1" id="KW-0472">Membrane</keyword>
<feature type="transmembrane region" description="Helical" evidence="1">
    <location>
        <begin position="130"/>
        <end position="148"/>
    </location>
</feature>
<gene>
    <name evidence="2" type="ORF">UBAL3_44810070</name>
</gene>
<feature type="transmembrane region" description="Helical" evidence="1">
    <location>
        <begin position="483"/>
        <end position="501"/>
    </location>
</feature>
<feature type="transmembrane region" description="Helical" evidence="1">
    <location>
        <begin position="60"/>
        <end position="82"/>
    </location>
</feature>
<dbReference type="Proteomes" id="UP000009374">
    <property type="component" value="Unassembled WGS sequence"/>
</dbReference>
<protein>
    <submittedName>
        <fullName evidence="2">Membrane protein-like protein</fullName>
    </submittedName>
</protein>